<evidence type="ECO:0000259" key="1">
    <source>
        <dbReference type="Pfam" id="PF01850"/>
    </source>
</evidence>
<dbReference type="Proteomes" id="UP000680656">
    <property type="component" value="Chromosome"/>
</dbReference>
<accession>A0A8E7AZ64</accession>
<dbReference type="RefSeq" id="WP_214421299.1">
    <property type="nucleotide sequence ID" value="NZ_JAXCMI010000027.1"/>
</dbReference>
<evidence type="ECO:0000313" key="3">
    <source>
        <dbReference type="Proteomes" id="UP000680656"/>
    </source>
</evidence>
<proteinExistence type="predicted"/>
<organism evidence="2 3">
    <name type="scientific">Methanospirillum purgamenti</name>
    <dbReference type="NCBI Taxonomy" id="2834276"/>
    <lineage>
        <taxon>Archaea</taxon>
        <taxon>Methanobacteriati</taxon>
        <taxon>Methanobacteriota</taxon>
        <taxon>Stenosarchaea group</taxon>
        <taxon>Methanomicrobia</taxon>
        <taxon>Methanomicrobiales</taxon>
        <taxon>Methanospirillaceae</taxon>
        <taxon>Methanospirillum</taxon>
    </lineage>
</organism>
<dbReference type="Pfam" id="PF01850">
    <property type="entry name" value="PIN"/>
    <property type="match status" value="1"/>
</dbReference>
<reference evidence="2 3" key="1">
    <citation type="submission" date="2021-05" db="EMBL/GenBank/DDBJ databases">
        <title>A novel Methanospirillum isolate from a pyrite-forming mixed culture.</title>
        <authorList>
            <person name="Bunk B."/>
            <person name="Sproer C."/>
            <person name="Spring S."/>
            <person name="Pester M."/>
        </authorList>
    </citation>
    <scope>NUCLEOTIDE SEQUENCE [LARGE SCALE GENOMIC DNA]</scope>
    <source>
        <strain evidence="2 3">J.3.6.1-F.2.7.3</strain>
    </source>
</reference>
<dbReference type="AlphaFoldDB" id="A0A8E7AZ64"/>
<protein>
    <submittedName>
        <fullName evidence="2">PIN domain-containing protein</fullName>
    </submittedName>
</protein>
<dbReference type="KEGG" id="mrtj:KHC33_03840"/>
<gene>
    <name evidence="2" type="ORF">KHC33_03840</name>
</gene>
<keyword evidence="3" id="KW-1185">Reference proteome</keyword>
<feature type="domain" description="PIN" evidence="1">
    <location>
        <begin position="23"/>
        <end position="145"/>
    </location>
</feature>
<dbReference type="PANTHER" id="PTHR39677:SF4">
    <property type="entry name" value="RIBONUCLEASE VAPC6"/>
    <property type="match status" value="1"/>
</dbReference>
<sequence length="151" mass="17348">MQIYLFIGRLSTLFITQPAKNFLRSINQKIHLCLPPMVRHEFLHRLMIAEVIEDGNANSHQQALNLIKKDPSIIQKLTRTFEIFDAILSCEMIILEDNADVFSLQMENIKKYGLMAADAAIVASASYNQILHIATNDSDYERISWLTVWKP</sequence>
<dbReference type="InterPro" id="IPR029060">
    <property type="entry name" value="PIN-like_dom_sf"/>
</dbReference>
<dbReference type="EMBL" id="CP075546">
    <property type="protein sequence ID" value="QVV90532.1"/>
    <property type="molecule type" value="Genomic_DNA"/>
</dbReference>
<dbReference type="InterPro" id="IPR002716">
    <property type="entry name" value="PIN_dom"/>
</dbReference>
<dbReference type="PANTHER" id="PTHR39677">
    <property type="entry name" value="RIBONUCLEASE VAPC6"/>
    <property type="match status" value="1"/>
</dbReference>
<evidence type="ECO:0000313" key="2">
    <source>
        <dbReference type="EMBL" id="QVV90532.1"/>
    </source>
</evidence>
<name>A0A8E7AZ64_9EURY</name>
<dbReference type="Gene3D" id="3.40.50.1010">
    <property type="entry name" value="5'-nuclease"/>
    <property type="match status" value="1"/>
</dbReference>
<dbReference type="SUPFAM" id="SSF88723">
    <property type="entry name" value="PIN domain-like"/>
    <property type="match status" value="1"/>
</dbReference>